<dbReference type="GO" id="GO:0008270">
    <property type="term" value="F:zinc ion binding"/>
    <property type="evidence" value="ECO:0007669"/>
    <property type="project" value="UniProtKB-KW"/>
</dbReference>
<keyword evidence="3" id="KW-0479">Metal-binding</keyword>
<protein>
    <recommendedName>
        <fullName evidence="11">Rrn7/TAF1B C-terminal cyclin domain-containing protein</fullName>
    </recommendedName>
</protein>
<evidence type="ECO:0000256" key="5">
    <source>
        <dbReference type="ARBA" id="ARBA00022833"/>
    </source>
</evidence>
<evidence type="ECO:0000256" key="4">
    <source>
        <dbReference type="ARBA" id="ARBA00022771"/>
    </source>
</evidence>
<keyword evidence="6" id="KW-0805">Transcription regulation</keyword>
<evidence type="ECO:0000256" key="7">
    <source>
        <dbReference type="ARBA" id="ARBA00023125"/>
    </source>
</evidence>
<evidence type="ECO:0000256" key="9">
    <source>
        <dbReference type="ARBA" id="ARBA00023242"/>
    </source>
</evidence>
<keyword evidence="9" id="KW-0539">Nucleus</keyword>
<gene>
    <name evidence="12" type="ORF">D9619_000780</name>
</gene>
<dbReference type="Pfam" id="PF20645">
    <property type="entry name" value="Rrn7_cyclin_C"/>
    <property type="match status" value="1"/>
</dbReference>
<dbReference type="InterPro" id="IPR048538">
    <property type="entry name" value="Rrn7_cyclin_C"/>
</dbReference>
<dbReference type="Proteomes" id="UP000567179">
    <property type="component" value="Unassembled WGS sequence"/>
</dbReference>
<evidence type="ECO:0000256" key="10">
    <source>
        <dbReference type="SAM" id="MobiDB-lite"/>
    </source>
</evidence>
<evidence type="ECO:0000256" key="1">
    <source>
        <dbReference type="ARBA" id="ARBA00004604"/>
    </source>
</evidence>
<evidence type="ECO:0000259" key="11">
    <source>
        <dbReference type="Pfam" id="PF20645"/>
    </source>
</evidence>
<dbReference type="InterPro" id="IPR033599">
    <property type="entry name" value="TAF1B/Rrn7"/>
</dbReference>
<dbReference type="GO" id="GO:0001164">
    <property type="term" value="F:RNA polymerase I core promoter sequence-specific DNA binding"/>
    <property type="evidence" value="ECO:0007669"/>
    <property type="project" value="InterPro"/>
</dbReference>
<name>A0A8H5BDI2_9AGAR</name>
<dbReference type="GO" id="GO:0042790">
    <property type="term" value="P:nucleolar large rRNA transcription by RNA polymerase I"/>
    <property type="evidence" value="ECO:0007669"/>
    <property type="project" value="TreeGrafter"/>
</dbReference>
<organism evidence="12 13">
    <name type="scientific">Psilocybe cf. subviscida</name>
    <dbReference type="NCBI Taxonomy" id="2480587"/>
    <lineage>
        <taxon>Eukaryota</taxon>
        <taxon>Fungi</taxon>
        <taxon>Dikarya</taxon>
        <taxon>Basidiomycota</taxon>
        <taxon>Agaricomycotina</taxon>
        <taxon>Agaricomycetes</taxon>
        <taxon>Agaricomycetidae</taxon>
        <taxon>Agaricales</taxon>
        <taxon>Agaricineae</taxon>
        <taxon>Strophariaceae</taxon>
        <taxon>Psilocybe</taxon>
    </lineage>
</organism>
<feature type="compositionally biased region" description="Basic and acidic residues" evidence="10">
    <location>
        <begin position="215"/>
        <end position="230"/>
    </location>
</feature>
<feature type="domain" description="Rrn7/TAF1B C-terminal cyclin" evidence="11">
    <location>
        <begin position="20"/>
        <end position="185"/>
    </location>
</feature>
<dbReference type="GO" id="GO:0070860">
    <property type="term" value="C:RNA polymerase I core factor complex"/>
    <property type="evidence" value="ECO:0007669"/>
    <property type="project" value="InterPro"/>
</dbReference>
<keyword evidence="5" id="KW-0862">Zinc</keyword>
<keyword evidence="4" id="KW-0863">Zinc-finger</keyword>
<comment type="similarity">
    <text evidence="2">Belongs to the RRN7/TAF1B family.</text>
</comment>
<sequence>MVQHLTRSNMQALSPPHAPSGMTIGILCARLAKSLWRSYGIETPEYNAPSALWRLCKSMGGTPMVYRMAKRVGSVVSVPLNLYMATGFVPPGEQRSSRAYDSYPPEVGLAACIVIVLKLVYGLDGQDRVPKEDDDVARAMPSKEDLLAAVRQRQDTEASDLSAKFSARNIGLQVDDMTDAEIDAYIGFCGRALLGGADGDTMLDRYFPLTEEEKEGGSREARRDRDETATRKGCGAGGEGVRPGEQYKLWKGRDVLGEIPVEYRQVVERAASVAGVSEETLSVVLGALERRVLSWITQKKRRSRGE</sequence>
<evidence type="ECO:0000256" key="8">
    <source>
        <dbReference type="ARBA" id="ARBA00023163"/>
    </source>
</evidence>
<evidence type="ECO:0000256" key="3">
    <source>
        <dbReference type="ARBA" id="ARBA00022723"/>
    </source>
</evidence>
<proteinExistence type="inferred from homology"/>
<feature type="region of interest" description="Disordered" evidence="10">
    <location>
        <begin position="211"/>
        <end position="240"/>
    </location>
</feature>
<comment type="subcellular location">
    <subcellularLocation>
        <location evidence="1">Nucleus</location>
        <location evidence="1">Nucleolus</location>
    </subcellularLocation>
</comment>
<evidence type="ECO:0000313" key="13">
    <source>
        <dbReference type="Proteomes" id="UP000567179"/>
    </source>
</evidence>
<keyword evidence="8" id="KW-0804">Transcription</keyword>
<evidence type="ECO:0000256" key="2">
    <source>
        <dbReference type="ARBA" id="ARBA00006899"/>
    </source>
</evidence>
<dbReference type="PANTHER" id="PTHR31576">
    <property type="entry name" value="TATA BOX-BINDING PROTEIN-ASSOCIATED FACTOR RNA POLYMERASE I SUBUNIT B"/>
    <property type="match status" value="1"/>
</dbReference>
<accession>A0A8H5BDI2</accession>
<keyword evidence="13" id="KW-1185">Reference proteome</keyword>
<evidence type="ECO:0000256" key="6">
    <source>
        <dbReference type="ARBA" id="ARBA00023015"/>
    </source>
</evidence>
<keyword evidence="7" id="KW-0238">DNA-binding</keyword>
<dbReference type="PANTHER" id="PTHR31576:SF2">
    <property type="entry name" value="TATA BOX-BINDING PROTEIN-ASSOCIATED FACTOR RNA POLYMERASE I SUBUNIT B"/>
    <property type="match status" value="1"/>
</dbReference>
<reference evidence="12 13" key="1">
    <citation type="journal article" date="2020" name="ISME J.">
        <title>Uncovering the hidden diversity of litter-decomposition mechanisms in mushroom-forming fungi.</title>
        <authorList>
            <person name="Floudas D."/>
            <person name="Bentzer J."/>
            <person name="Ahren D."/>
            <person name="Johansson T."/>
            <person name="Persson P."/>
            <person name="Tunlid A."/>
        </authorList>
    </citation>
    <scope>NUCLEOTIDE SEQUENCE [LARGE SCALE GENOMIC DNA]</scope>
    <source>
        <strain evidence="12 13">CBS 101986</strain>
    </source>
</reference>
<dbReference type="EMBL" id="JAACJJ010000028">
    <property type="protein sequence ID" value="KAF5321240.1"/>
    <property type="molecule type" value="Genomic_DNA"/>
</dbReference>
<comment type="caution">
    <text evidence="12">The sequence shown here is derived from an EMBL/GenBank/DDBJ whole genome shotgun (WGS) entry which is preliminary data.</text>
</comment>
<dbReference type="OrthoDB" id="428577at2759"/>
<evidence type="ECO:0000313" key="12">
    <source>
        <dbReference type="EMBL" id="KAF5321240.1"/>
    </source>
</evidence>
<dbReference type="AlphaFoldDB" id="A0A8H5BDI2"/>